<reference evidence="2" key="1">
    <citation type="journal article" date="2014" name="Int. J. Syst. Evol. Microbiol.">
        <title>Complete genome sequence of Corynebacterium casei LMG S-19264T (=DSM 44701T), isolated from a smear-ripened cheese.</title>
        <authorList>
            <consortium name="US DOE Joint Genome Institute (JGI-PGF)"/>
            <person name="Walter F."/>
            <person name="Albersmeier A."/>
            <person name="Kalinowski J."/>
            <person name="Ruckert C."/>
        </authorList>
    </citation>
    <scope>NUCLEOTIDE SEQUENCE</scope>
    <source>
        <strain evidence="2">KCTC 23714</strain>
    </source>
</reference>
<dbReference type="PANTHER" id="PTHR43135:SF3">
    <property type="entry name" value="ALPHA-D-RIBOSE 1-METHYLPHOSPHONATE 5-TRIPHOSPHATE DIPHOSPHATASE"/>
    <property type="match status" value="1"/>
</dbReference>
<dbReference type="PANTHER" id="PTHR43135">
    <property type="entry name" value="ALPHA-D-RIBOSE 1-METHYLPHOSPHONATE 5-TRIPHOSPHATE DIPHOSPHATASE"/>
    <property type="match status" value="1"/>
</dbReference>
<dbReference type="Pfam" id="PF01979">
    <property type="entry name" value="Amidohydro_1"/>
    <property type="match status" value="1"/>
</dbReference>
<dbReference type="CDD" id="cd01299">
    <property type="entry name" value="Met_dep_hydrolase_A"/>
    <property type="match status" value="1"/>
</dbReference>
<dbReference type="SUPFAM" id="SSF51338">
    <property type="entry name" value="Composite domain of metallo-dependent hydrolases"/>
    <property type="match status" value="2"/>
</dbReference>
<organism evidence="2 3">
    <name type="scientific">Gemmobacter lanyuensis</name>
    <dbReference type="NCBI Taxonomy" id="1054497"/>
    <lineage>
        <taxon>Bacteria</taxon>
        <taxon>Pseudomonadati</taxon>
        <taxon>Pseudomonadota</taxon>
        <taxon>Alphaproteobacteria</taxon>
        <taxon>Rhodobacterales</taxon>
        <taxon>Paracoccaceae</taxon>
        <taxon>Gemmobacter</taxon>
    </lineage>
</organism>
<dbReference type="InterPro" id="IPR032466">
    <property type="entry name" value="Metal_Hydrolase"/>
</dbReference>
<proteinExistence type="predicted"/>
<dbReference type="Gene3D" id="3.20.20.140">
    <property type="entry name" value="Metal-dependent hydrolases"/>
    <property type="match status" value="1"/>
</dbReference>
<dbReference type="InterPro" id="IPR051781">
    <property type="entry name" value="Metallo-dep_Hydrolase"/>
</dbReference>
<dbReference type="InterPro" id="IPR006680">
    <property type="entry name" value="Amidohydro-rel"/>
</dbReference>
<gene>
    <name evidence="2" type="ORF">GCM10011452_33440</name>
</gene>
<dbReference type="AlphaFoldDB" id="A0A918J4D0"/>
<keyword evidence="3" id="KW-1185">Reference proteome</keyword>
<dbReference type="RefSeq" id="WP_189635027.1">
    <property type="nucleotide sequence ID" value="NZ_BMYQ01000014.1"/>
</dbReference>
<feature type="domain" description="Amidohydrolase-related" evidence="1">
    <location>
        <begin position="52"/>
        <end position="396"/>
    </location>
</feature>
<name>A0A918J4D0_9RHOB</name>
<dbReference type="Gene3D" id="2.30.40.10">
    <property type="entry name" value="Urease, subunit C, domain 1"/>
    <property type="match status" value="1"/>
</dbReference>
<dbReference type="InterPro" id="IPR011059">
    <property type="entry name" value="Metal-dep_hydrolase_composite"/>
</dbReference>
<dbReference type="InterPro" id="IPR057744">
    <property type="entry name" value="OTAase-like"/>
</dbReference>
<sequence>MATKTYVNARLLDAAAGRISAPSSLTERDGYIIETGKPAPEGAEVIDLQGLTLMPGLIDCHFHVVAWQLDLWQNIIAPDSLTALRAAKVMSGLLDQGFTTVRDLGGADLGLVRGVEEGLVDGPELVICGKALSMTGGHTDLRARTDIRPDAMGERLGNMGAIVDGVDDVRRFCRTQLKQGARFIKVMANGGVSSPNDPIDGLQYSDDELRAMVEEAGNANTYVSAHVYSDASIRRCVDLGIKSLEHCNLISADTAKRAADAGCIATPTLVAYEGLHREGKAFGFGDAEYAKIAVVRDGGLKSLEYMRDAGLPMAYGTDLLGQLRKYGGLNFGLLAQVLTPQEILRGMYEAGARLCRMEGQIGTLAAGARANLIAVEGDPLTDITLLGRPEETIRLVTMNGTIRRDRRAA</sequence>
<comment type="caution">
    <text evidence="2">The sequence shown here is derived from an EMBL/GenBank/DDBJ whole genome shotgun (WGS) entry which is preliminary data.</text>
</comment>
<dbReference type="SUPFAM" id="SSF51556">
    <property type="entry name" value="Metallo-dependent hydrolases"/>
    <property type="match status" value="1"/>
</dbReference>
<accession>A0A918J4D0</accession>
<evidence type="ECO:0000313" key="3">
    <source>
        <dbReference type="Proteomes" id="UP000628984"/>
    </source>
</evidence>
<evidence type="ECO:0000313" key="2">
    <source>
        <dbReference type="EMBL" id="GGW42365.1"/>
    </source>
</evidence>
<dbReference type="Proteomes" id="UP000628984">
    <property type="component" value="Unassembled WGS sequence"/>
</dbReference>
<reference evidence="2" key="2">
    <citation type="submission" date="2020-09" db="EMBL/GenBank/DDBJ databases">
        <authorList>
            <person name="Sun Q."/>
            <person name="Kim S."/>
        </authorList>
    </citation>
    <scope>NUCLEOTIDE SEQUENCE</scope>
    <source>
        <strain evidence="2">KCTC 23714</strain>
    </source>
</reference>
<dbReference type="EMBL" id="BMYQ01000014">
    <property type="protein sequence ID" value="GGW42365.1"/>
    <property type="molecule type" value="Genomic_DNA"/>
</dbReference>
<evidence type="ECO:0000259" key="1">
    <source>
        <dbReference type="Pfam" id="PF01979"/>
    </source>
</evidence>
<protein>
    <submittedName>
        <fullName evidence="2">Amidohydrolase</fullName>
    </submittedName>
</protein>
<dbReference type="GO" id="GO:0016810">
    <property type="term" value="F:hydrolase activity, acting on carbon-nitrogen (but not peptide) bonds"/>
    <property type="evidence" value="ECO:0007669"/>
    <property type="project" value="InterPro"/>
</dbReference>